<accession>A0A1L7RND5</accession>
<dbReference type="AlphaFoldDB" id="A0A1L7RND5"/>
<organism evidence="1">
    <name type="scientific">Actinomyces succiniciruminis</name>
    <dbReference type="NCBI Taxonomy" id="1522002"/>
    <lineage>
        <taxon>Bacteria</taxon>
        <taxon>Bacillati</taxon>
        <taxon>Actinomycetota</taxon>
        <taxon>Actinomycetes</taxon>
        <taxon>Actinomycetales</taxon>
        <taxon>Actinomycetaceae</taxon>
        <taxon>Actinomyces</taxon>
    </lineage>
</organism>
<proteinExistence type="predicted"/>
<name>A0A1L7RND5_9ACTO</name>
<reference evidence="1" key="1">
    <citation type="submission" date="2014-07" db="EMBL/GenBank/DDBJ databases">
        <authorList>
            <person name="Zhang J.E."/>
            <person name="Yang H."/>
            <person name="Guo J."/>
            <person name="Deng Z."/>
            <person name="Luo H."/>
            <person name="Luo M."/>
            <person name="Zhao B."/>
        </authorList>
    </citation>
    <scope>NUCLEOTIDE SEQUENCE</scope>
    <source>
        <strain evidence="1">AM4</strain>
    </source>
</reference>
<protein>
    <recommendedName>
        <fullName evidence="2">Tail assembly chaperone</fullName>
    </recommendedName>
</protein>
<gene>
    <name evidence="1" type="ORF">AAM4_0791</name>
</gene>
<dbReference type="EMBL" id="LK995479">
    <property type="protein sequence ID" value="CED90623.1"/>
    <property type="molecule type" value="Genomic_DNA"/>
</dbReference>
<sequence length="119" mass="13097">MSDRITITTNLSKISTLEAETEHEPFRVGIGNSKFITFPAIQDLPFEQADLVLSRLSHAEEDGLLTSELLSAWLSEEDYKALQAANPSMRTIVALIREVNSYYEETAGTEGEDDSSASA</sequence>
<evidence type="ECO:0008006" key="2">
    <source>
        <dbReference type="Google" id="ProtNLM"/>
    </source>
</evidence>
<evidence type="ECO:0000313" key="1">
    <source>
        <dbReference type="EMBL" id="CED90623.1"/>
    </source>
</evidence>
<dbReference type="RefSeq" id="WP_210579277.1">
    <property type="nucleotide sequence ID" value="NZ_LK995479.1"/>
</dbReference>